<dbReference type="KEGG" id="glj:GKIL_2195"/>
<dbReference type="NCBIfam" id="TIGR00234">
    <property type="entry name" value="tyrS"/>
    <property type="match status" value="1"/>
</dbReference>
<sequence length="394" mass="43378">MDQEQFQRLSEQGVAEIFPGGAQALAERLNTGKPLRVKLGIDPTRPDLHLGHAVVLRKLRQFQDLGHTAILLIGGFTAQIGDPTGKSETRPRLSADEVKANARTYLDQARLVLDFDRLEVRDNSEWLGGLDLSQIIRILASTSVAQMLAKEDFRQRYEQDTAIYLHEFLYPLLQGYDSVALDADIELGGTDQRFNLLMGRHLQALYGKAPQLALTVPLLVGLDGVKKMSKSLDNYVGFTEDPLTMYSKLEKTPDALVDTYFELLTDMPVQQLPATARERQKALALAITSLLHSPAQAVQAQKDAASLLFGSGAGENVPEVQLGSLVFPVRLAKILQLAGLTPSVSEGMRQIKNGAVRLDQQKVSDPQYEIAEAAAIQNAVLQVGKKQFRRLVVD</sequence>
<evidence type="ECO:0000256" key="7">
    <source>
        <dbReference type="ARBA" id="ARBA00022917"/>
    </source>
</evidence>
<dbReference type="Pfam" id="PF00579">
    <property type="entry name" value="tRNA-synt_1b"/>
    <property type="match status" value="1"/>
</dbReference>
<evidence type="ECO:0000256" key="2">
    <source>
        <dbReference type="ARBA" id="ARBA00022490"/>
    </source>
</evidence>
<dbReference type="Gene3D" id="3.10.290.10">
    <property type="entry name" value="RNA-binding S4 domain"/>
    <property type="match status" value="1"/>
</dbReference>
<accession>U5QHP3</accession>
<dbReference type="STRING" id="1183438.GKIL_2195"/>
<evidence type="ECO:0000256" key="6">
    <source>
        <dbReference type="ARBA" id="ARBA00022884"/>
    </source>
</evidence>
<dbReference type="HOGENOM" id="CLU_024003_5_0_3"/>
<dbReference type="FunFam" id="3.40.50.620:FF:000061">
    <property type="entry name" value="Tyrosine--tRNA ligase"/>
    <property type="match status" value="1"/>
</dbReference>
<keyword evidence="4 10" id="KW-0547">Nucleotide-binding</keyword>
<dbReference type="PROSITE" id="PS50889">
    <property type="entry name" value="S4"/>
    <property type="match status" value="1"/>
</dbReference>
<evidence type="ECO:0000256" key="5">
    <source>
        <dbReference type="ARBA" id="ARBA00022840"/>
    </source>
</evidence>
<keyword evidence="3 10" id="KW-0436">Ligase</keyword>
<reference evidence="13 14" key="1">
    <citation type="journal article" date="2013" name="PLoS ONE">
        <title>Cultivation and Complete Genome Sequencing of Gloeobacter kilaueensis sp. nov., from a Lava Cave in Kilauea Caldera, Hawai'i.</title>
        <authorList>
            <person name="Saw J.H."/>
            <person name="Schatz M."/>
            <person name="Brown M.V."/>
            <person name="Kunkel D.D."/>
            <person name="Foster J.S."/>
            <person name="Shick H."/>
            <person name="Christensen S."/>
            <person name="Hou S."/>
            <person name="Wan X."/>
            <person name="Donachie S.P."/>
        </authorList>
    </citation>
    <scope>NUCLEOTIDE SEQUENCE [LARGE SCALE GENOMIC DNA]</scope>
    <source>
        <strain evidence="14">JS</strain>
    </source>
</reference>
<comment type="subunit">
    <text evidence="1 10">Homodimer.</text>
</comment>
<dbReference type="RefSeq" id="WP_023173593.1">
    <property type="nucleotide sequence ID" value="NC_022600.1"/>
</dbReference>
<dbReference type="AlphaFoldDB" id="U5QHP3"/>
<comment type="function">
    <text evidence="10">Catalyzes the attachment of tyrosine to tRNA(Tyr) in a two-step reaction: tyrosine is first activated by ATP to form Tyr-AMP and then transferred to the acceptor end of tRNA(Tyr).</text>
</comment>
<name>U5QHP3_GLOK1</name>
<dbReference type="PANTHER" id="PTHR11766">
    <property type="entry name" value="TYROSYL-TRNA SYNTHETASE"/>
    <property type="match status" value="1"/>
</dbReference>
<feature type="binding site" evidence="10">
    <location>
        <position position="230"/>
    </location>
    <ligand>
        <name>ATP</name>
        <dbReference type="ChEBI" id="CHEBI:30616"/>
    </ligand>
</feature>
<evidence type="ECO:0000256" key="3">
    <source>
        <dbReference type="ARBA" id="ARBA00022598"/>
    </source>
</evidence>
<evidence type="ECO:0000256" key="11">
    <source>
        <dbReference type="PROSITE-ProRule" id="PRU00182"/>
    </source>
</evidence>
<dbReference type="GO" id="GO:0006437">
    <property type="term" value="P:tyrosyl-tRNA aminoacylation"/>
    <property type="evidence" value="ECO:0007669"/>
    <property type="project" value="UniProtKB-UniRule"/>
</dbReference>
<evidence type="ECO:0000256" key="9">
    <source>
        <dbReference type="ARBA" id="ARBA00048248"/>
    </source>
</evidence>
<dbReference type="OrthoDB" id="9804243at2"/>
<dbReference type="eggNOG" id="COG0162">
    <property type="taxonomic scope" value="Bacteria"/>
</dbReference>
<dbReference type="Gene3D" id="1.10.240.10">
    <property type="entry name" value="Tyrosyl-Transfer RNA Synthetase"/>
    <property type="match status" value="1"/>
</dbReference>
<dbReference type="EC" id="6.1.1.1" evidence="10"/>
<dbReference type="PATRIC" id="fig|1183438.3.peg.2155"/>
<dbReference type="InterPro" id="IPR014729">
    <property type="entry name" value="Rossmann-like_a/b/a_fold"/>
</dbReference>
<keyword evidence="5 10" id="KW-0067">ATP-binding</keyword>
<dbReference type="GO" id="GO:0005524">
    <property type="term" value="F:ATP binding"/>
    <property type="evidence" value="ECO:0007669"/>
    <property type="project" value="UniProtKB-UniRule"/>
</dbReference>
<dbReference type="InterPro" id="IPR002307">
    <property type="entry name" value="Tyr-tRNA-ligase"/>
</dbReference>
<comment type="catalytic activity">
    <reaction evidence="9 10">
        <text>tRNA(Tyr) + L-tyrosine + ATP = L-tyrosyl-tRNA(Tyr) + AMP + diphosphate + H(+)</text>
        <dbReference type="Rhea" id="RHEA:10220"/>
        <dbReference type="Rhea" id="RHEA-COMP:9706"/>
        <dbReference type="Rhea" id="RHEA-COMP:9707"/>
        <dbReference type="ChEBI" id="CHEBI:15378"/>
        <dbReference type="ChEBI" id="CHEBI:30616"/>
        <dbReference type="ChEBI" id="CHEBI:33019"/>
        <dbReference type="ChEBI" id="CHEBI:58315"/>
        <dbReference type="ChEBI" id="CHEBI:78442"/>
        <dbReference type="ChEBI" id="CHEBI:78536"/>
        <dbReference type="ChEBI" id="CHEBI:456215"/>
        <dbReference type="EC" id="6.1.1.1"/>
    </reaction>
</comment>
<evidence type="ECO:0000256" key="1">
    <source>
        <dbReference type="ARBA" id="ARBA00011738"/>
    </source>
</evidence>
<dbReference type="PANTHER" id="PTHR11766:SF1">
    <property type="entry name" value="TYROSINE--TRNA LIGASE"/>
    <property type="match status" value="1"/>
</dbReference>
<dbReference type="FunFam" id="3.10.290.10:FF:000022">
    <property type="entry name" value="Tyrosine--tRNA ligase"/>
    <property type="match status" value="1"/>
</dbReference>
<dbReference type="InterPro" id="IPR054608">
    <property type="entry name" value="SYY-like_C"/>
</dbReference>
<dbReference type="PRINTS" id="PR01040">
    <property type="entry name" value="TRNASYNTHTYR"/>
</dbReference>
<dbReference type="HAMAP" id="MF_02007">
    <property type="entry name" value="Tyr_tRNA_synth_type2"/>
    <property type="match status" value="1"/>
</dbReference>
<evidence type="ECO:0000256" key="8">
    <source>
        <dbReference type="ARBA" id="ARBA00023146"/>
    </source>
</evidence>
<dbReference type="SUPFAM" id="SSF52374">
    <property type="entry name" value="Nucleotidylyl transferase"/>
    <property type="match status" value="1"/>
</dbReference>
<dbReference type="Proteomes" id="UP000017396">
    <property type="component" value="Chromosome"/>
</dbReference>
<dbReference type="InterPro" id="IPR024088">
    <property type="entry name" value="Tyr-tRNA-ligase_bac-type"/>
</dbReference>
<keyword evidence="8 10" id="KW-0030">Aminoacyl-tRNA synthetase</keyword>
<gene>
    <name evidence="10 13" type="primary">tyrS</name>
    <name evidence="13" type="ORF">GKIL_2195</name>
</gene>
<evidence type="ECO:0000256" key="10">
    <source>
        <dbReference type="HAMAP-Rule" id="MF_02007"/>
    </source>
</evidence>
<dbReference type="EMBL" id="CP003587">
    <property type="protein sequence ID" value="AGY58441.1"/>
    <property type="molecule type" value="Genomic_DNA"/>
</dbReference>
<dbReference type="SUPFAM" id="SSF55174">
    <property type="entry name" value="Alpha-L RNA-binding motif"/>
    <property type="match status" value="1"/>
</dbReference>
<dbReference type="InterPro" id="IPR002305">
    <property type="entry name" value="aa-tRNA-synth_Ic"/>
</dbReference>
<dbReference type="CDD" id="cd00805">
    <property type="entry name" value="TyrRS_core"/>
    <property type="match status" value="1"/>
</dbReference>
<dbReference type="InterPro" id="IPR002942">
    <property type="entry name" value="S4_RNA-bd"/>
</dbReference>
<evidence type="ECO:0000313" key="14">
    <source>
        <dbReference type="Proteomes" id="UP000017396"/>
    </source>
</evidence>
<organism evidence="13 14">
    <name type="scientific">Gloeobacter kilaueensis (strain ATCC BAA-2537 / CCAP 1431/1 / ULC 316 / JS1)</name>
    <dbReference type="NCBI Taxonomy" id="1183438"/>
    <lineage>
        <taxon>Bacteria</taxon>
        <taxon>Bacillati</taxon>
        <taxon>Cyanobacteriota</taxon>
        <taxon>Cyanophyceae</taxon>
        <taxon>Gloeobacterales</taxon>
        <taxon>Gloeobacteraceae</taxon>
        <taxon>Gloeobacter</taxon>
    </lineage>
</organism>
<dbReference type="Pfam" id="PF22421">
    <property type="entry name" value="SYY_C-terminal"/>
    <property type="match status" value="1"/>
</dbReference>
<protein>
    <recommendedName>
        <fullName evidence="10">Tyrosine--tRNA ligase</fullName>
        <ecNumber evidence="10">6.1.1.1</ecNumber>
    </recommendedName>
    <alternativeName>
        <fullName evidence="10">Tyrosyl-tRNA synthetase</fullName>
        <shortName evidence="10">TyrRS</shortName>
    </alternativeName>
</protein>
<comment type="subcellular location">
    <subcellularLocation>
        <location evidence="10">Cytoplasm</location>
    </subcellularLocation>
</comment>
<dbReference type="GO" id="GO:0003723">
    <property type="term" value="F:RNA binding"/>
    <property type="evidence" value="ECO:0007669"/>
    <property type="project" value="UniProtKB-KW"/>
</dbReference>
<dbReference type="GO" id="GO:0005829">
    <property type="term" value="C:cytosol"/>
    <property type="evidence" value="ECO:0007669"/>
    <property type="project" value="TreeGrafter"/>
</dbReference>
<proteinExistence type="inferred from homology"/>
<dbReference type="InterPro" id="IPR036986">
    <property type="entry name" value="S4_RNA-bd_sf"/>
</dbReference>
<comment type="similarity">
    <text evidence="10">Belongs to the class-I aminoacyl-tRNA synthetase family. TyrS type 2 subfamily.</text>
</comment>
<evidence type="ECO:0000313" key="13">
    <source>
        <dbReference type="EMBL" id="AGY58441.1"/>
    </source>
</evidence>
<evidence type="ECO:0000259" key="12">
    <source>
        <dbReference type="SMART" id="SM00363"/>
    </source>
</evidence>
<dbReference type="InterPro" id="IPR024108">
    <property type="entry name" value="Tyr-tRNA-ligase_bac_2"/>
</dbReference>
<dbReference type="GO" id="GO:0004831">
    <property type="term" value="F:tyrosine-tRNA ligase activity"/>
    <property type="evidence" value="ECO:0007669"/>
    <property type="project" value="UniProtKB-UniRule"/>
</dbReference>
<keyword evidence="7 10" id="KW-0648">Protein biosynthesis</keyword>
<keyword evidence="6 11" id="KW-0694">RNA-binding</keyword>
<feature type="short sequence motif" description="'KMSKS' region" evidence="10">
    <location>
        <begin position="227"/>
        <end position="231"/>
    </location>
</feature>
<dbReference type="SMART" id="SM00363">
    <property type="entry name" value="S4"/>
    <property type="match status" value="1"/>
</dbReference>
<feature type="domain" description="RNA-binding S4" evidence="12">
    <location>
        <begin position="329"/>
        <end position="390"/>
    </location>
</feature>
<keyword evidence="14" id="KW-1185">Reference proteome</keyword>
<dbReference type="CDD" id="cd00165">
    <property type="entry name" value="S4"/>
    <property type="match status" value="1"/>
</dbReference>
<feature type="short sequence motif" description="'HIGH' region" evidence="10">
    <location>
        <begin position="43"/>
        <end position="52"/>
    </location>
</feature>
<evidence type="ECO:0000256" key="4">
    <source>
        <dbReference type="ARBA" id="ARBA00022741"/>
    </source>
</evidence>
<keyword evidence="2 10" id="KW-0963">Cytoplasm</keyword>
<dbReference type="Gene3D" id="3.40.50.620">
    <property type="entry name" value="HUPs"/>
    <property type="match status" value="1"/>
</dbReference>